<dbReference type="AlphaFoldDB" id="A0A150SK93"/>
<dbReference type="Proteomes" id="UP000075635">
    <property type="component" value="Unassembled WGS sequence"/>
</dbReference>
<organism evidence="1 2">
    <name type="scientific">Sorangium cellulosum</name>
    <name type="common">Polyangium cellulosum</name>
    <dbReference type="NCBI Taxonomy" id="56"/>
    <lineage>
        <taxon>Bacteria</taxon>
        <taxon>Pseudomonadati</taxon>
        <taxon>Myxococcota</taxon>
        <taxon>Polyangia</taxon>
        <taxon>Polyangiales</taxon>
        <taxon>Polyangiaceae</taxon>
        <taxon>Sorangium</taxon>
    </lineage>
</organism>
<comment type="caution">
    <text evidence="1">The sequence shown here is derived from an EMBL/GenBank/DDBJ whole genome shotgun (WGS) entry which is preliminary data.</text>
</comment>
<evidence type="ECO:0000313" key="2">
    <source>
        <dbReference type="Proteomes" id="UP000075635"/>
    </source>
</evidence>
<evidence type="ECO:0000313" key="1">
    <source>
        <dbReference type="EMBL" id="KYF92844.1"/>
    </source>
</evidence>
<protein>
    <submittedName>
        <fullName evidence="1">Uncharacterized protein</fullName>
    </submittedName>
</protein>
<name>A0A150SK93_SORCE</name>
<accession>A0A150SK93</accession>
<dbReference type="EMBL" id="JEMB01000873">
    <property type="protein sequence ID" value="KYF92844.1"/>
    <property type="molecule type" value="Genomic_DNA"/>
</dbReference>
<proteinExistence type="predicted"/>
<sequence>MMFLVHAYVLLTVYLTQPAVPTPEYVVEPIYVQLAVSIMSTEPWLAKPLPCSQTLAEHDVGVTVVVNAL</sequence>
<gene>
    <name evidence="1" type="ORF">BE17_01190</name>
</gene>
<reference evidence="1 2" key="1">
    <citation type="submission" date="2014-02" db="EMBL/GenBank/DDBJ databases">
        <title>The small core and large imbalanced accessory genome model reveals a collaborative survival strategy of Sorangium cellulosum strains in nature.</title>
        <authorList>
            <person name="Han K."/>
            <person name="Peng R."/>
            <person name="Blom J."/>
            <person name="Li Y.-Z."/>
        </authorList>
    </citation>
    <scope>NUCLEOTIDE SEQUENCE [LARGE SCALE GENOMIC DNA]</scope>
    <source>
        <strain evidence="1 2">So0011-07</strain>
    </source>
</reference>